<sequence>MGDEQSQSQSLGDELWDSWNLRACLIISLSLQFFLLFAAFLRKICKSNFIHLFIWLAYTLSNWIAAYGLGQTVRKPTRNLLDPNKSGDLYMFWAQFLLLHLAGPDSITTFSTGDSGVWLKSLTGLISQVLATIYSFILVAISRKDKLWFPTILVFGVGLIKSWERVIALLNAGFDQFGETLLPKPDPGNLVGVVDRIQRLLECLDLKDITEKQRLDEIKKDFSMLRGSFDDAELKKKLYSDKLLLKDSLADVDDLLTKMLALTWRTRHVSAPKKLIMMMKMKMNTTTAFFNSISSKMDNAMQIVKQLQNSSVPEAEAEEEQRGNVGGEIIVVGRDHHLAQITEKLLKKDDDDVEDKNLMVIPIVGIGGVGKTIIAMLICDDQRVKSHFDLTIWVSLGVAFDVKAIMKQIISFITHNYPTISDFKELQALVFSEIRRKQFLLVLDDVPPNVDEQSWKISIPSSDLKRIRSLFLPWQYQRAIEGGSSQSICDVIPKFEWLRMLDLHNTGIKKLPDSISELKLLCYLDLSQNGDIKALPKSICGLYFLQTLKLNHCSNLQTLPRGITRLFNLRHLENKSCHCLTQMPRGLSQLSNLRTLSEFGLSKDNPSKPNGKLDELSCLNYLRGEIKIKNLRNPKDDKTAAANMKGKKDVLSLILIWDINSSVNEADCEEALEDLEPHPNLRELSISTYGGSKFSTTEEKRALTSQLEVSSSSPSSTLTKSKSRRSPRRTKSLNMKPKSPSFKKVSRPKPVSSTVALDSTLKTPVPAPQNISSTTTVTPLSKLRTLHIIDMPNSDPNMWKSLHSLRSVTLDNVADINDYLKGGLRQQNFNQIMSPVKNTT</sequence>
<feature type="domain" description="DUF4220" evidence="4">
    <location>
        <begin position="55"/>
        <end position="246"/>
    </location>
</feature>
<accession>A0A803PAH3</accession>
<dbReference type="InterPro" id="IPR025315">
    <property type="entry name" value="DUF4220"/>
</dbReference>
<dbReference type="Gramene" id="evm.model.03.80">
    <property type="protein sequence ID" value="cds.evm.model.03.80"/>
    <property type="gene ID" value="evm.TU.03.80"/>
</dbReference>
<dbReference type="InterPro" id="IPR032675">
    <property type="entry name" value="LRR_dom_sf"/>
</dbReference>
<dbReference type="Pfam" id="PF13968">
    <property type="entry name" value="DUF4220"/>
    <property type="match status" value="1"/>
</dbReference>
<name>A0A803PAH3_CANSA</name>
<dbReference type="SUPFAM" id="SSF52058">
    <property type="entry name" value="L domain-like"/>
    <property type="match status" value="1"/>
</dbReference>
<evidence type="ECO:0000256" key="1">
    <source>
        <dbReference type="SAM" id="MobiDB-lite"/>
    </source>
</evidence>
<dbReference type="EMBL" id="UZAU01000246">
    <property type="status" value="NOT_ANNOTATED_CDS"/>
    <property type="molecule type" value="Genomic_DNA"/>
</dbReference>
<reference evidence="6" key="2">
    <citation type="submission" date="2021-03" db="UniProtKB">
        <authorList>
            <consortium name="EnsemblPlants"/>
        </authorList>
    </citation>
    <scope>IDENTIFICATION</scope>
</reference>
<keyword evidence="2" id="KW-1133">Transmembrane helix</keyword>
<keyword evidence="2" id="KW-0472">Membrane</keyword>
<feature type="region of interest" description="Disordered" evidence="1">
    <location>
        <begin position="697"/>
        <end position="751"/>
    </location>
</feature>
<dbReference type="InterPro" id="IPR056789">
    <property type="entry name" value="LRR_R13L1-DRL21"/>
</dbReference>
<evidence type="ECO:0000259" key="5">
    <source>
        <dbReference type="Pfam" id="PF25019"/>
    </source>
</evidence>
<dbReference type="InterPro" id="IPR002182">
    <property type="entry name" value="NB-ARC"/>
</dbReference>
<evidence type="ECO:0000259" key="4">
    <source>
        <dbReference type="Pfam" id="PF13968"/>
    </source>
</evidence>
<keyword evidence="2" id="KW-0812">Transmembrane</keyword>
<feature type="transmembrane region" description="Helical" evidence="2">
    <location>
        <begin position="20"/>
        <end position="40"/>
    </location>
</feature>
<dbReference type="PANTHER" id="PTHR47186:SF13">
    <property type="entry name" value="DISEASE RESISTANCE PROTEIN RGA3"/>
    <property type="match status" value="1"/>
</dbReference>
<dbReference type="InterPro" id="IPR027417">
    <property type="entry name" value="P-loop_NTPase"/>
</dbReference>
<keyword evidence="7" id="KW-1185">Reference proteome</keyword>
<proteinExistence type="predicted"/>
<feature type="compositionally biased region" description="Low complexity" evidence="1">
    <location>
        <begin position="710"/>
        <end position="720"/>
    </location>
</feature>
<protein>
    <submittedName>
        <fullName evidence="6">Uncharacterized protein</fullName>
    </submittedName>
</protein>
<feature type="transmembrane region" description="Helical" evidence="2">
    <location>
        <begin position="122"/>
        <end position="141"/>
    </location>
</feature>
<dbReference type="PRINTS" id="PR00364">
    <property type="entry name" value="DISEASERSIST"/>
</dbReference>
<dbReference type="Pfam" id="PF00931">
    <property type="entry name" value="NB-ARC"/>
    <property type="match status" value="1"/>
</dbReference>
<feature type="domain" description="NB-ARC" evidence="3">
    <location>
        <begin position="335"/>
        <end position="465"/>
    </location>
</feature>
<dbReference type="Gene3D" id="3.80.10.10">
    <property type="entry name" value="Ribonuclease Inhibitor"/>
    <property type="match status" value="1"/>
</dbReference>
<feature type="transmembrane region" description="Helical" evidence="2">
    <location>
        <begin position="147"/>
        <end position="163"/>
    </location>
</feature>
<dbReference type="Gene3D" id="3.40.50.300">
    <property type="entry name" value="P-loop containing nucleotide triphosphate hydrolases"/>
    <property type="match status" value="1"/>
</dbReference>
<dbReference type="Pfam" id="PF25019">
    <property type="entry name" value="LRR_R13L1-DRL21"/>
    <property type="match status" value="1"/>
</dbReference>
<dbReference type="PANTHER" id="PTHR47186">
    <property type="entry name" value="LEUCINE-RICH REPEAT-CONTAINING PROTEIN 57"/>
    <property type="match status" value="1"/>
</dbReference>
<evidence type="ECO:0000313" key="7">
    <source>
        <dbReference type="Proteomes" id="UP000596661"/>
    </source>
</evidence>
<dbReference type="GO" id="GO:0043531">
    <property type="term" value="F:ADP binding"/>
    <property type="evidence" value="ECO:0007669"/>
    <property type="project" value="InterPro"/>
</dbReference>
<evidence type="ECO:0000256" key="2">
    <source>
        <dbReference type="SAM" id="Phobius"/>
    </source>
</evidence>
<evidence type="ECO:0000313" key="6">
    <source>
        <dbReference type="EnsemblPlants" id="cds.evm.model.03.80"/>
    </source>
</evidence>
<dbReference type="EnsemblPlants" id="evm.model.03.80">
    <property type="protein sequence ID" value="cds.evm.model.03.80"/>
    <property type="gene ID" value="evm.TU.03.80"/>
</dbReference>
<feature type="domain" description="R13L1/DRL21-like LRR repeat region" evidence="5">
    <location>
        <begin position="613"/>
        <end position="704"/>
    </location>
</feature>
<reference evidence="6" key="1">
    <citation type="submission" date="2018-11" db="EMBL/GenBank/DDBJ databases">
        <authorList>
            <person name="Grassa J C."/>
        </authorList>
    </citation>
    <scope>NUCLEOTIDE SEQUENCE [LARGE SCALE GENOMIC DNA]</scope>
</reference>
<dbReference type="SUPFAM" id="SSF52540">
    <property type="entry name" value="P-loop containing nucleoside triphosphate hydrolases"/>
    <property type="match status" value="1"/>
</dbReference>
<dbReference type="AlphaFoldDB" id="A0A803PAH3"/>
<feature type="transmembrane region" description="Helical" evidence="2">
    <location>
        <begin position="52"/>
        <end position="70"/>
    </location>
</feature>
<evidence type="ECO:0000259" key="3">
    <source>
        <dbReference type="Pfam" id="PF00931"/>
    </source>
</evidence>
<dbReference type="Proteomes" id="UP000596661">
    <property type="component" value="Chromosome 3"/>
</dbReference>
<organism evidence="6 7">
    <name type="scientific">Cannabis sativa</name>
    <name type="common">Hemp</name>
    <name type="synonym">Marijuana</name>
    <dbReference type="NCBI Taxonomy" id="3483"/>
    <lineage>
        <taxon>Eukaryota</taxon>
        <taxon>Viridiplantae</taxon>
        <taxon>Streptophyta</taxon>
        <taxon>Embryophyta</taxon>
        <taxon>Tracheophyta</taxon>
        <taxon>Spermatophyta</taxon>
        <taxon>Magnoliopsida</taxon>
        <taxon>eudicotyledons</taxon>
        <taxon>Gunneridae</taxon>
        <taxon>Pentapetalae</taxon>
        <taxon>rosids</taxon>
        <taxon>fabids</taxon>
        <taxon>Rosales</taxon>
        <taxon>Cannabaceae</taxon>
        <taxon>Cannabis</taxon>
    </lineage>
</organism>
<feature type="compositionally biased region" description="Basic residues" evidence="1">
    <location>
        <begin position="721"/>
        <end position="731"/>
    </location>
</feature>